<dbReference type="EMBL" id="MN820898">
    <property type="protein sequence ID" value="QHB80454.1"/>
    <property type="molecule type" value="Genomic_DNA"/>
</dbReference>
<evidence type="ECO:0000313" key="4">
    <source>
        <dbReference type="EMBL" id="QHB80454.1"/>
    </source>
</evidence>
<evidence type="ECO:0000259" key="3">
    <source>
        <dbReference type="Pfam" id="PF23666"/>
    </source>
</evidence>
<reference evidence="4 5" key="1">
    <citation type="journal article" date="2020" name="Viruses">
        <title>Characterization of vB_StuS_MMDA13, a Newly Discovered Bacteriophage Infecting the Agar-Degrading Species Sphingomonas turrisvirgatae.</title>
        <authorList>
            <person name="Marmo P."/>
            <person name="Thaller M.C."/>
            <person name="Di Lallo G."/>
            <person name="Henrici De Angelis L."/>
            <person name="Poerio N."/>
            <person name="De Santis F."/>
            <person name="Fraziano M."/>
            <person name="Migliore L."/>
            <person name="D'Andrea M.M."/>
        </authorList>
    </citation>
    <scope>NUCLEOTIDE SEQUENCE [LARGE SCALE GENOMIC DNA]</scope>
</reference>
<organism evidence="4 5">
    <name type="scientific">Sphingomonas phage vB_StuS_MMDA13</name>
    <dbReference type="NCBI Taxonomy" id="2686378"/>
    <lineage>
        <taxon>Viruses</taxon>
        <taxon>Duplodnaviria</taxon>
        <taxon>Heunggongvirae</taxon>
        <taxon>Uroviricota</taxon>
        <taxon>Caudoviricetes</taxon>
        <taxon>Queuovirinae</taxon>
        <taxon>Torvergatavirus</taxon>
        <taxon>Torvergatavirus MMDA13</taxon>
    </lineage>
</organism>
<dbReference type="InterPro" id="IPR032876">
    <property type="entry name" value="J_dom"/>
</dbReference>
<dbReference type="InterPro" id="IPR056490">
    <property type="entry name" value="Rcc01698_C"/>
</dbReference>
<name>A0A7G3PIJ6_9CAUD</name>
<evidence type="ECO:0000256" key="1">
    <source>
        <dbReference type="SAM" id="MobiDB-lite"/>
    </source>
</evidence>
<dbReference type="Proteomes" id="UP000515820">
    <property type="component" value="Segment"/>
</dbReference>
<feature type="region of interest" description="Disordered" evidence="1">
    <location>
        <begin position="802"/>
        <end position="834"/>
    </location>
</feature>
<dbReference type="Pfam" id="PF23666">
    <property type="entry name" value="Rcc01698_C"/>
    <property type="match status" value="1"/>
</dbReference>
<feature type="domain" description="Rcc01698-like C-terminal" evidence="3">
    <location>
        <begin position="568"/>
        <end position="637"/>
    </location>
</feature>
<dbReference type="Pfam" id="PF13550">
    <property type="entry name" value="Phage-tail_3"/>
    <property type="match status" value="1"/>
</dbReference>
<evidence type="ECO:0000313" key="5">
    <source>
        <dbReference type="Proteomes" id="UP000515820"/>
    </source>
</evidence>
<proteinExistence type="predicted"/>
<feature type="compositionally biased region" description="Pro residues" evidence="1">
    <location>
        <begin position="821"/>
        <end position="832"/>
    </location>
</feature>
<keyword evidence="5" id="KW-1185">Reference proteome</keyword>
<feature type="domain" description="Tip attachment protein J" evidence="2">
    <location>
        <begin position="283"/>
        <end position="435"/>
    </location>
</feature>
<evidence type="ECO:0000259" key="2">
    <source>
        <dbReference type="Pfam" id="PF13550"/>
    </source>
</evidence>
<feature type="compositionally biased region" description="Gly residues" evidence="1">
    <location>
        <begin position="802"/>
        <end position="818"/>
    </location>
</feature>
<accession>A0A7G3PIJ6</accession>
<gene>
    <name evidence="4" type="ORF">MMDA13_gp21</name>
</gene>
<protein>
    <submittedName>
        <fullName evidence="4">Putative tail protein</fullName>
    </submittedName>
</protein>
<sequence>MWFLAVLFVGALVASILLTPKPKFENARASGLNDLQYPRAQEGAPVPLILGRVKMPGPNTTWVGDFKAVAIKKKQKTGLFSSKKVIIGYTYYVGLDLCLALGRCTLHKIVNDKTTIWEGTANADENVLNINLPNLFGGKEKGGGFIGTLRYYPGSQTQGVNAYLASKIGAADTPAYRGFAHLVLEQPNIGESNQLRAMWMEMSQYTNGLGLAGGIQQVGDDMNPMELLYQAFTLDWGGLDVSPDLLDLDSLKDAAQVLFDEGNGMSVCISSPNGGKEIADEVLRQVDGLMYQNPVTGKMVMKLIRNDYNIEDLPVFDESNVIVIRNFTSKLWEDTVNQVRVKFTDRSQDYKDGTAMVQDMANINAQGRIRSITNAYPGVMLGTLGGDLATRDLSQGSVPLLGASMELNREGAALRPGDPFLWAWDPYGIEQVVMRVKTFDLGALNDNRIVIEANQDEFAIDQTVFTAPGGPGSGVVVPDDPAVASPARLVREGAYFFAASAGVALSPNQTVIIVSAVAPTGSEQFDVYTSNNAGASYNSSEQGLVYTANANLVNAITAGSGLTSGILGTVVISTPTETIESVAAGDILEGAGLFYIGQELFAHTSVVNNGDGTWTLNNVRRALLDTVPTSHAIGDKVWFIEGDNVIDDAMDGGDTVRVKVCPSTFRDQLDVSAAPYDSVVLNYRAQRPLRPGNVKFNGGTAFTPPTDAIGSQTITWANRSRLAVAIRNIVDTTNEFEAGQQTVIRYRINGGGWTAVSFEPGVTTGTINTGAVLGDVVEWEIYSTCNGLDSYSRWTFSATAGGGASSGGGSSSETGGGSPPDTTPPYEPPPPATTQTIIASENLAANDLVNVYNSSGAKARKANATDGTKPAHGYVKKAVVSGDPVTVYFDGENDGVSGLTPGTYFLSTTGGQMQTSAPTGNGNIAQKVGVATASGSFVFEPGEPIGLVVVA</sequence>